<gene>
    <name evidence="3" type="ORF">B0A50_05341</name>
</gene>
<dbReference type="OrthoDB" id="15735at2759"/>
<dbReference type="InterPro" id="IPR000614">
    <property type="entry name" value="FRMsr_CS"/>
</dbReference>
<accession>A0A4U0TW43</accession>
<evidence type="ECO:0000259" key="2">
    <source>
        <dbReference type="Pfam" id="PF13185"/>
    </source>
</evidence>
<comment type="similarity">
    <text evidence="1">Belongs to the free Met sulfoxide reductase family.</text>
</comment>
<evidence type="ECO:0000313" key="4">
    <source>
        <dbReference type="Proteomes" id="UP000308549"/>
    </source>
</evidence>
<dbReference type="PANTHER" id="PTHR21021">
    <property type="entry name" value="GAF/PUTATIVE CYTOSKELETAL PROTEIN"/>
    <property type="match status" value="1"/>
</dbReference>
<dbReference type="InterPro" id="IPR029016">
    <property type="entry name" value="GAF-like_dom_sf"/>
</dbReference>
<evidence type="ECO:0000313" key="3">
    <source>
        <dbReference type="EMBL" id="TKA26504.1"/>
    </source>
</evidence>
<dbReference type="FunFam" id="3.30.450.40:FF:000008">
    <property type="entry name" value="GAF domain-containing proteins"/>
    <property type="match status" value="1"/>
</dbReference>
<organism evidence="3 4">
    <name type="scientific">Salinomyces thailandicus</name>
    <dbReference type="NCBI Taxonomy" id="706561"/>
    <lineage>
        <taxon>Eukaryota</taxon>
        <taxon>Fungi</taxon>
        <taxon>Dikarya</taxon>
        <taxon>Ascomycota</taxon>
        <taxon>Pezizomycotina</taxon>
        <taxon>Dothideomycetes</taxon>
        <taxon>Dothideomycetidae</taxon>
        <taxon>Mycosphaerellales</taxon>
        <taxon>Teratosphaeriaceae</taxon>
        <taxon>Salinomyces</taxon>
    </lineage>
</organism>
<protein>
    <recommendedName>
        <fullName evidence="2">GAF domain-containing protein</fullName>
    </recommendedName>
</protein>
<dbReference type="Gene3D" id="3.30.450.40">
    <property type="match status" value="1"/>
</dbReference>
<dbReference type="AlphaFoldDB" id="A0A4U0TW43"/>
<evidence type="ECO:0000256" key="1">
    <source>
        <dbReference type="ARBA" id="ARBA00038454"/>
    </source>
</evidence>
<dbReference type="SUPFAM" id="SSF55781">
    <property type="entry name" value="GAF domain-like"/>
    <property type="match status" value="1"/>
</dbReference>
<dbReference type="PANTHER" id="PTHR21021:SF15">
    <property type="entry name" value="FREE METHIONINE-R-SULFOXIDE REDUCTASE"/>
    <property type="match status" value="1"/>
</dbReference>
<dbReference type="GO" id="GO:0005829">
    <property type="term" value="C:cytosol"/>
    <property type="evidence" value="ECO:0007669"/>
    <property type="project" value="TreeGrafter"/>
</dbReference>
<reference evidence="3 4" key="1">
    <citation type="submission" date="2017-03" db="EMBL/GenBank/DDBJ databases">
        <title>Genomes of endolithic fungi from Antarctica.</title>
        <authorList>
            <person name="Coleine C."/>
            <person name="Masonjones S."/>
            <person name="Stajich J.E."/>
        </authorList>
    </citation>
    <scope>NUCLEOTIDE SEQUENCE [LARGE SCALE GENOMIC DNA]</scope>
    <source>
        <strain evidence="3 4">CCFEE 6315</strain>
    </source>
</reference>
<dbReference type="InterPro" id="IPR003018">
    <property type="entry name" value="GAF"/>
</dbReference>
<dbReference type="PROSITE" id="PS01320">
    <property type="entry name" value="UPF0067"/>
    <property type="match status" value="1"/>
</dbReference>
<dbReference type="GO" id="GO:0033745">
    <property type="term" value="F:L-methionine-(R)-S-oxide reductase activity"/>
    <property type="evidence" value="ECO:0007669"/>
    <property type="project" value="TreeGrafter"/>
</dbReference>
<dbReference type="Pfam" id="PF13185">
    <property type="entry name" value="GAF_2"/>
    <property type="match status" value="1"/>
</dbReference>
<name>A0A4U0TW43_9PEZI</name>
<dbReference type="InterPro" id="IPR051330">
    <property type="entry name" value="Phosphatase_reg/MetRdx"/>
</dbReference>
<proteinExistence type="inferred from homology"/>
<dbReference type="EMBL" id="NAJL01000028">
    <property type="protein sequence ID" value="TKA26504.1"/>
    <property type="molecule type" value="Genomic_DNA"/>
</dbReference>
<comment type="caution">
    <text evidence="3">The sequence shown here is derived from an EMBL/GenBank/DDBJ whole genome shotgun (WGS) entry which is preliminary data.</text>
</comment>
<keyword evidence="4" id="KW-1185">Reference proteome</keyword>
<feature type="domain" description="GAF" evidence="2">
    <location>
        <begin position="112"/>
        <end position="220"/>
    </location>
</feature>
<sequence>MADFFVKRRQTTECPNKRFSLSVQRREIARKSTGKGSSKLVAWRYKVDEVHADSSTFVAGVSKSQAYDQVLTQATALFAHQTNWVCNTANTASLLYHALQALPSPSNKVNWAGFYVLDPSHPNQLILGPFQGKVACQTIKFGKGVCGAAAQSEKTHIVPDVEKFPGHIACDSESRSEIVVPVMKEGKVVAIIDIDCAVEEGFNWEDMKHLEELAGLLADACVW</sequence>
<dbReference type="Proteomes" id="UP000308549">
    <property type="component" value="Unassembled WGS sequence"/>
</dbReference>